<feature type="compositionally biased region" description="Basic and acidic residues" evidence="1">
    <location>
        <begin position="142"/>
        <end position="154"/>
    </location>
</feature>
<feature type="region of interest" description="Disordered" evidence="1">
    <location>
        <begin position="117"/>
        <end position="154"/>
    </location>
</feature>
<feature type="non-terminal residue" evidence="2">
    <location>
        <position position="1"/>
    </location>
</feature>
<feature type="non-terminal residue" evidence="2">
    <location>
        <position position="154"/>
    </location>
</feature>
<feature type="region of interest" description="Disordered" evidence="1">
    <location>
        <begin position="57"/>
        <end position="97"/>
    </location>
</feature>
<evidence type="ECO:0000313" key="3">
    <source>
        <dbReference type="Proteomes" id="UP000591131"/>
    </source>
</evidence>
<sequence>VTEVGAPDKELKVVKTKIKNFESEDPSTFSIFDRNLERDFETIYANVKANLPSTGKDTVLADEESDDEPAVIYTRERRPYLESSEGPTKKGQELSNGGIQSFGDVLRSYGVNPSDILGNSITPTIVAGPGTESRRRSIPTSKAERRAIGESPGK</sequence>
<keyword evidence="3" id="KW-1185">Reference proteome</keyword>
<feature type="compositionally biased region" description="Acidic residues" evidence="1">
    <location>
        <begin position="60"/>
        <end position="69"/>
    </location>
</feature>
<gene>
    <name evidence="2" type="ORF">FOL47_006154</name>
</gene>
<proteinExistence type="predicted"/>
<protein>
    <submittedName>
        <fullName evidence="2">Uncharacterized protein</fullName>
    </submittedName>
</protein>
<reference evidence="2 3" key="1">
    <citation type="submission" date="2020-04" db="EMBL/GenBank/DDBJ databases">
        <title>Perkinsus chesapeaki whole genome sequence.</title>
        <authorList>
            <person name="Bogema D.R."/>
        </authorList>
    </citation>
    <scope>NUCLEOTIDE SEQUENCE [LARGE SCALE GENOMIC DNA]</scope>
    <source>
        <strain evidence="2">ATCC PRA-425</strain>
    </source>
</reference>
<evidence type="ECO:0000256" key="1">
    <source>
        <dbReference type="SAM" id="MobiDB-lite"/>
    </source>
</evidence>
<dbReference type="Proteomes" id="UP000591131">
    <property type="component" value="Unassembled WGS sequence"/>
</dbReference>
<dbReference type="AlphaFoldDB" id="A0A7J6KHN8"/>
<dbReference type="EMBL" id="JAAPAO010003408">
    <property type="protein sequence ID" value="KAF4646480.1"/>
    <property type="molecule type" value="Genomic_DNA"/>
</dbReference>
<accession>A0A7J6KHN8</accession>
<comment type="caution">
    <text evidence="2">The sequence shown here is derived from an EMBL/GenBank/DDBJ whole genome shotgun (WGS) entry which is preliminary data.</text>
</comment>
<name>A0A7J6KHN8_PERCH</name>
<evidence type="ECO:0000313" key="2">
    <source>
        <dbReference type="EMBL" id="KAF4646480.1"/>
    </source>
</evidence>
<organism evidence="2 3">
    <name type="scientific">Perkinsus chesapeaki</name>
    <name type="common">Clam parasite</name>
    <name type="synonym">Perkinsus andrewsi</name>
    <dbReference type="NCBI Taxonomy" id="330153"/>
    <lineage>
        <taxon>Eukaryota</taxon>
        <taxon>Sar</taxon>
        <taxon>Alveolata</taxon>
        <taxon>Perkinsozoa</taxon>
        <taxon>Perkinsea</taxon>
        <taxon>Perkinsida</taxon>
        <taxon>Perkinsidae</taxon>
        <taxon>Perkinsus</taxon>
    </lineage>
</organism>